<keyword evidence="5" id="KW-1185">Reference proteome</keyword>
<dbReference type="InterPro" id="IPR000182">
    <property type="entry name" value="GNAT_dom"/>
</dbReference>
<evidence type="ECO:0000313" key="5">
    <source>
        <dbReference type="Proteomes" id="UP000583266"/>
    </source>
</evidence>
<gene>
    <name evidence="4" type="ORF">HHL17_02295</name>
</gene>
<dbReference type="Proteomes" id="UP000583266">
    <property type="component" value="Unassembled WGS sequence"/>
</dbReference>
<organism evidence="4 5">
    <name type="scientific">Chitinophaga fulva</name>
    <dbReference type="NCBI Taxonomy" id="2728842"/>
    <lineage>
        <taxon>Bacteria</taxon>
        <taxon>Pseudomonadati</taxon>
        <taxon>Bacteroidota</taxon>
        <taxon>Chitinophagia</taxon>
        <taxon>Chitinophagales</taxon>
        <taxon>Chitinophagaceae</taxon>
        <taxon>Chitinophaga</taxon>
    </lineage>
</organism>
<evidence type="ECO:0000256" key="1">
    <source>
        <dbReference type="ARBA" id="ARBA00022679"/>
    </source>
</evidence>
<comment type="caution">
    <text evidence="4">The sequence shown here is derived from an EMBL/GenBank/DDBJ whole genome shotgun (WGS) entry which is preliminary data.</text>
</comment>
<dbReference type="Pfam" id="PF00583">
    <property type="entry name" value="Acetyltransf_1"/>
    <property type="match status" value="1"/>
</dbReference>
<name>A0A848GDF4_9BACT</name>
<dbReference type="EMBL" id="JABBGC010000001">
    <property type="protein sequence ID" value="NML36016.1"/>
    <property type="molecule type" value="Genomic_DNA"/>
</dbReference>
<dbReference type="PANTHER" id="PTHR43877">
    <property type="entry name" value="AMINOALKYLPHOSPHONATE N-ACETYLTRANSFERASE-RELATED-RELATED"/>
    <property type="match status" value="1"/>
</dbReference>
<dbReference type="InterPro" id="IPR016181">
    <property type="entry name" value="Acyl_CoA_acyltransferase"/>
</dbReference>
<dbReference type="AlphaFoldDB" id="A0A848GDF4"/>
<dbReference type="Gene3D" id="3.40.630.30">
    <property type="match status" value="1"/>
</dbReference>
<accession>A0A848GDF4</accession>
<feature type="domain" description="N-acetyltransferase" evidence="3">
    <location>
        <begin position="4"/>
        <end position="166"/>
    </location>
</feature>
<proteinExistence type="predicted"/>
<keyword evidence="1 4" id="KW-0808">Transferase</keyword>
<dbReference type="CDD" id="cd04301">
    <property type="entry name" value="NAT_SF"/>
    <property type="match status" value="1"/>
</dbReference>
<dbReference type="InterPro" id="IPR050832">
    <property type="entry name" value="Bact_Acetyltransf"/>
</dbReference>
<sequence length="166" mass="18931">MDTLVYEMAIPADVVAIRDLSMLSYGEFAAILEPEHWHTMHKNQSDIDKLAALMKQADTYVCRSGDRLVGVVFMVPSGQATAIYPAEWAYIRRLGVDPAFRRMGIGRRLMEIAIEEARRSGEKILGLHTSTMMPAARKMYDELGFSLIRELPPIFGQPYWLYKMML</sequence>
<reference evidence="4 5" key="1">
    <citation type="submission" date="2020-04" db="EMBL/GenBank/DDBJ databases">
        <title>Chitinophaga sp. G-6-1-13 sp. nov., isolated from soil.</title>
        <authorList>
            <person name="Dahal R.H."/>
            <person name="Chaudhary D.K."/>
        </authorList>
    </citation>
    <scope>NUCLEOTIDE SEQUENCE [LARGE SCALE GENOMIC DNA]</scope>
    <source>
        <strain evidence="4 5">G-6-1-13</strain>
    </source>
</reference>
<dbReference type="PROSITE" id="PS51186">
    <property type="entry name" value="GNAT"/>
    <property type="match status" value="1"/>
</dbReference>
<keyword evidence="2" id="KW-0012">Acyltransferase</keyword>
<dbReference type="GO" id="GO:0016747">
    <property type="term" value="F:acyltransferase activity, transferring groups other than amino-acyl groups"/>
    <property type="evidence" value="ECO:0007669"/>
    <property type="project" value="InterPro"/>
</dbReference>
<evidence type="ECO:0000313" key="4">
    <source>
        <dbReference type="EMBL" id="NML36016.1"/>
    </source>
</evidence>
<dbReference type="SUPFAM" id="SSF55729">
    <property type="entry name" value="Acyl-CoA N-acyltransferases (Nat)"/>
    <property type="match status" value="1"/>
</dbReference>
<dbReference type="RefSeq" id="WP_169223180.1">
    <property type="nucleotide sequence ID" value="NZ_JABBGC010000001.1"/>
</dbReference>
<protein>
    <submittedName>
        <fullName evidence="4">GNAT family N-acetyltransferase</fullName>
    </submittedName>
</protein>
<evidence type="ECO:0000256" key="2">
    <source>
        <dbReference type="ARBA" id="ARBA00023315"/>
    </source>
</evidence>
<evidence type="ECO:0000259" key="3">
    <source>
        <dbReference type="PROSITE" id="PS51186"/>
    </source>
</evidence>